<comment type="catalytic activity">
    <reaction evidence="1">
        <text>ATP + protein L-histidine = ADP + protein N-phospho-L-histidine.</text>
        <dbReference type="EC" id="2.7.13.3"/>
    </reaction>
</comment>
<dbReference type="SMART" id="SM00388">
    <property type="entry name" value="HisKA"/>
    <property type="match status" value="1"/>
</dbReference>
<dbReference type="Gene3D" id="3.30.565.10">
    <property type="entry name" value="Histidine kinase-like ATPase, C-terminal domain"/>
    <property type="match status" value="1"/>
</dbReference>
<dbReference type="SUPFAM" id="SSF55874">
    <property type="entry name" value="ATPase domain of HSP90 chaperone/DNA topoisomerase II/histidine kinase"/>
    <property type="match status" value="1"/>
</dbReference>
<dbReference type="InterPro" id="IPR050736">
    <property type="entry name" value="Sensor_HK_Regulatory"/>
</dbReference>
<keyword evidence="3" id="KW-0597">Phosphoprotein</keyword>
<organism evidence="11 12">
    <name type="scientific">Carboxydichorda subterranea</name>
    <dbReference type="NCBI Taxonomy" id="3109565"/>
    <lineage>
        <taxon>Bacteria</taxon>
        <taxon>Bacillati</taxon>
        <taxon>Bacillota</taxon>
        <taxon>Limnochordia</taxon>
        <taxon>Limnochordales</taxon>
        <taxon>Geochordaceae</taxon>
        <taxon>Carboxydichorda</taxon>
    </lineage>
</organism>
<dbReference type="Proteomes" id="UP001332192">
    <property type="component" value="Chromosome"/>
</dbReference>
<evidence type="ECO:0000313" key="12">
    <source>
        <dbReference type="Proteomes" id="UP001332192"/>
    </source>
</evidence>
<keyword evidence="4" id="KW-0808">Transferase</keyword>
<accession>A0ABZ1BW13</accession>
<evidence type="ECO:0000256" key="4">
    <source>
        <dbReference type="ARBA" id="ARBA00022679"/>
    </source>
</evidence>
<keyword evidence="12" id="KW-1185">Reference proteome</keyword>
<keyword evidence="9" id="KW-0812">Transmembrane</keyword>
<reference evidence="11 12" key="1">
    <citation type="journal article" date="2024" name="Front. Microbiol.">
        <title>Novel thermophilic genera Geochorda gen. nov. and Carboxydochorda gen. nov. from the deep terrestrial subsurface reveal the ecophysiological diversity in the class Limnochordia.</title>
        <authorList>
            <person name="Karnachuk O.V."/>
            <person name="Lukina A.P."/>
            <person name="Avakyan M.R."/>
            <person name="Kadnikov V.V."/>
            <person name="Begmatov S."/>
            <person name="Beletsky A.V."/>
            <person name="Vlasova K.G."/>
            <person name="Novikov A.A."/>
            <person name="Shcherbakova V.A."/>
            <person name="Mardanov A.V."/>
            <person name="Ravin N.V."/>
        </authorList>
    </citation>
    <scope>NUCLEOTIDE SEQUENCE [LARGE SCALE GENOMIC DNA]</scope>
    <source>
        <strain evidence="11 12">L945</strain>
    </source>
</reference>
<dbReference type="Gene3D" id="1.10.287.130">
    <property type="match status" value="1"/>
</dbReference>
<gene>
    <name evidence="11" type="ORF">U7230_12995</name>
</gene>
<dbReference type="InterPro" id="IPR003661">
    <property type="entry name" value="HisK_dim/P_dom"/>
</dbReference>
<keyword evidence="7" id="KW-0175">Coiled coil</keyword>
<keyword evidence="5 11" id="KW-0418">Kinase</keyword>
<dbReference type="InterPro" id="IPR036097">
    <property type="entry name" value="HisK_dim/P_sf"/>
</dbReference>
<dbReference type="SMART" id="SM00387">
    <property type="entry name" value="HATPase_c"/>
    <property type="match status" value="1"/>
</dbReference>
<name>A0ABZ1BW13_9FIRM</name>
<keyword evidence="9" id="KW-0472">Membrane</keyword>
<evidence type="ECO:0000256" key="2">
    <source>
        <dbReference type="ARBA" id="ARBA00012438"/>
    </source>
</evidence>
<keyword evidence="9" id="KW-1133">Transmembrane helix</keyword>
<keyword evidence="6" id="KW-0902">Two-component regulatory system</keyword>
<dbReference type="EC" id="2.7.13.3" evidence="2"/>
<evidence type="ECO:0000259" key="10">
    <source>
        <dbReference type="PROSITE" id="PS50109"/>
    </source>
</evidence>
<dbReference type="PRINTS" id="PR00344">
    <property type="entry name" value="BCTRLSENSOR"/>
</dbReference>
<dbReference type="CDD" id="cd00082">
    <property type="entry name" value="HisKA"/>
    <property type="match status" value="1"/>
</dbReference>
<dbReference type="InterPro" id="IPR005467">
    <property type="entry name" value="His_kinase_dom"/>
</dbReference>
<proteinExistence type="predicted"/>
<dbReference type="PANTHER" id="PTHR43711">
    <property type="entry name" value="TWO-COMPONENT HISTIDINE KINASE"/>
    <property type="match status" value="1"/>
</dbReference>
<dbReference type="Pfam" id="PF02518">
    <property type="entry name" value="HATPase_c"/>
    <property type="match status" value="1"/>
</dbReference>
<dbReference type="InterPro" id="IPR003594">
    <property type="entry name" value="HATPase_dom"/>
</dbReference>
<dbReference type="CDD" id="cd00075">
    <property type="entry name" value="HATPase"/>
    <property type="match status" value="1"/>
</dbReference>
<feature type="region of interest" description="Disordered" evidence="8">
    <location>
        <begin position="394"/>
        <end position="419"/>
    </location>
</feature>
<dbReference type="InterPro" id="IPR004358">
    <property type="entry name" value="Sig_transdc_His_kin-like_C"/>
</dbReference>
<evidence type="ECO:0000256" key="8">
    <source>
        <dbReference type="SAM" id="MobiDB-lite"/>
    </source>
</evidence>
<feature type="compositionally biased region" description="Basic and acidic residues" evidence="8">
    <location>
        <begin position="394"/>
        <end position="403"/>
    </location>
</feature>
<sequence>MNSVVFKMAAAFALVAVLTVVAVGVAAQWAVNQEFQYYLFRVRVESASPGEPGTVPAPGDHPGWMRRMMGQGWGPAISYFMGLPERRFLTRVREVLWQVGVVAAAVGAGMGVVMASTMTRRLHRLSQRALAIGAAAHAGLPETGDELDRLDAAFTTMERTLERKEQQRRQLLADIAHELKTPLTVVQANLEAMLDDVTPATPQRIAGIHTQVVLLARLVNDLRDLAMAEAGELPVHRERVDLADLVEAAADLWRPRFDELHARLTVTRAPSPQVLADPDRIGQVMANLLSNAVRHLPAEGGEVRIRVEPAAGGREVVVSVEDNGPGIPEGSLPHIFDHFFRADLARARSTGGSGIGLAVVRSVIEAHGGRVFAENRREGGARFTFVLPAAGERARRDETRRAAVPDGRVPSLDGRRGVI</sequence>
<feature type="transmembrane region" description="Helical" evidence="9">
    <location>
        <begin position="95"/>
        <end position="118"/>
    </location>
</feature>
<dbReference type="Pfam" id="PF00512">
    <property type="entry name" value="HisKA"/>
    <property type="match status" value="1"/>
</dbReference>
<dbReference type="RefSeq" id="WP_324716262.1">
    <property type="nucleotide sequence ID" value="NZ_CP141615.1"/>
</dbReference>
<dbReference type="PANTHER" id="PTHR43711:SF1">
    <property type="entry name" value="HISTIDINE KINASE 1"/>
    <property type="match status" value="1"/>
</dbReference>
<protein>
    <recommendedName>
        <fullName evidence="2">histidine kinase</fullName>
        <ecNumber evidence="2">2.7.13.3</ecNumber>
    </recommendedName>
</protein>
<evidence type="ECO:0000256" key="7">
    <source>
        <dbReference type="SAM" id="Coils"/>
    </source>
</evidence>
<dbReference type="EMBL" id="CP141615">
    <property type="protein sequence ID" value="WRP16990.1"/>
    <property type="molecule type" value="Genomic_DNA"/>
</dbReference>
<evidence type="ECO:0000256" key="3">
    <source>
        <dbReference type="ARBA" id="ARBA00022553"/>
    </source>
</evidence>
<dbReference type="GO" id="GO:0016301">
    <property type="term" value="F:kinase activity"/>
    <property type="evidence" value="ECO:0007669"/>
    <property type="project" value="UniProtKB-KW"/>
</dbReference>
<dbReference type="Gene3D" id="6.10.340.10">
    <property type="match status" value="1"/>
</dbReference>
<feature type="domain" description="Histidine kinase" evidence="10">
    <location>
        <begin position="174"/>
        <end position="391"/>
    </location>
</feature>
<evidence type="ECO:0000256" key="1">
    <source>
        <dbReference type="ARBA" id="ARBA00000085"/>
    </source>
</evidence>
<evidence type="ECO:0000256" key="6">
    <source>
        <dbReference type="ARBA" id="ARBA00023012"/>
    </source>
</evidence>
<evidence type="ECO:0000256" key="5">
    <source>
        <dbReference type="ARBA" id="ARBA00022777"/>
    </source>
</evidence>
<dbReference type="InterPro" id="IPR036890">
    <property type="entry name" value="HATPase_C_sf"/>
</dbReference>
<dbReference type="SUPFAM" id="SSF47384">
    <property type="entry name" value="Homodimeric domain of signal transducing histidine kinase"/>
    <property type="match status" value="1"/>
</dbReference>
<feature type="coiled-coil region" evidence="7">
    <location>
        <begin position="147"/>
        <end position="181"/>
    </location>
</feature>
<evidence type="ECO:0000256" key="9">
    <source>
        <dbReference type="SAM" id="Phobius"/>
    </source>
</evidence>
<dbReference type="PROSITE" id="PS50109">
    <property type="entry name" value="HIS_KIN"/>
    <property type="match status" value="1"/>
</dbReference>
<evidence type="ECO:0000313" key="11">
    <source>
        <dbReference type="EMBL" id="WRP16990.1"/>
    </source>
</evidence>